<dbReference type="AlphaFoldDB" id="A0A0L9VU93"/>
<reference evidence="2" key="1">
    <citation type="journal article" date="2015" name="Proc. Natl. Acad. Sci. U.S.A.">
        <title>Genome sequencing of adzuki bean (Vigna angularis) provides insight into high starch and low fat accumulation and domestication.</title>
        <authorList>
            <person name="Yang K."/>
            <person name="Tian Z."/>
            <person name="Chen C."/>
            <person name="Luo L."/>
            <person name="Zhao B."/>
            <person name="Wang Z."/>
            <person name="Yu L."/>
            <person name="Li Y."/>
            <person name="Sun Y."/>
            <person name="Li W."/>
            <person name="Chen Y."/>
            <person name="Li Y."/>
            <person name="Zhang Y."/>
            <person name="Ai D."/>
            <person name="Zhao J."/>
            <person name="Shang C."/>
            <person name="Ma Y."/>
            <person name="Wu B."/>
            <person name="Wang M."/>
            <person name="Gao L."/>
            <person name="Sun D."/>
            <person name="Zhang P."/>
            <person name="Guo F."/>
            <person name="Wang W."/>
            <person name="Li Y."/>
            <person name="Wang J."/>
            <person name="Varshney R.K."/>
            <person name="Wang J."/>
            <person name="Ling H.Q."/>
            <person name="Wan P."/>
        </authorList>
    </citation>
    <scope>NUCLEOTIDE SEQUENCE</scope>
    <source>
        <strain evidence="2">cv. Jingnong 6</strain>
    </source>
</reference>
<dbReference type="EMBL" id="CM003381">
    <property type="protein sequence ID" value="KOM58478.1"/>
    <property type="molecule type" value="Genomic_DNA"/>
</dbReference>
<protein>
    <submittedName>
        <fullName evidence="1">Uncharacterized protein</fullName>
    </submittedName>
</protein>
<accession>A0A0L9VU93</accession>
<organism evidence="1 2">
    <name type="scientific">Phaseolus angularis</name>
    <name type="common">Azuki bean</name>
    <name type="synonym">Vigna angularis</name>
    <dbReference type="NCBI Taxonomy" id="3914"/>
    <lineage>
        <taxon>Eukaryota</taxon>
        <taxon>Viridiplantae</taxon>
        <taxon>Streptophyta</taxon>
        <taxon>Embryophyta</taxon>
        <taxon>Tracheophyta</taxon>
        <taxon>Spermatophyta</taxon>
        <taxon>Magnoliopsida</taxon>
        <taxon>eudicotyledons</taxon>
        <taxon>Gunneridae</taxon>
        <taxon>Pentapetalae</taxon>
        <taxon>rosids</taxon>
        <taxon>fabids</taxon>
        <taxon>Fabales</taxon>
        <taxon>Fabaceae</taxon>
        <taxon>Papilionoideae</taxon>
        <taxon>50 kb inversion clade</taxon>
        <taxon>NPAAA clade</taxon>
        <taxon>indigoferoid/millettioid clade</taxon>
        <taxon>Phaseoleae</taxon>
        <taxon>Vigna</taxon>
    </lineage>
</organism>
<sequence>MKVRHAHPQPHFKVRLRVAELRGAVMHNQHLNADTSLTAIVMSGRGVEDGEAKREGLRIRFQKLRCGRHSFNGCIRFQALLYSVPARFGAGWVVASDDGMISTLPLCTSLWKSCSRVLSEESASKWCRLRERASSGSGFERASASSHERVGGEGRKWRVRFGVGMGGLRRLRERGRGRETGREGHLWFSSSLPWL</sequence>
<evidence type="ECO:0000313" key="2">
    <source>
        <dbReference type="Proteomes" id="UP000053144"/>
    </source>
</evidence>
<proteinExistence type="predicted"/>
<evidence type="ECO:0000313" key="1">
    <source>
        <dbReference type="EMBL" id="KOM58478.1"/>
    </source>
</evidence>
<dbReference type="Gramene" id="KOM58478">
    <property type="protein sequence ID" value="KOM58478"/>
    <property type="gene ID" value="LR48_Vigan11g151200"/>
</dbReference>
<gene>
    <name evidence="1" type="ORF">LR48_Vigan11g151200</name>
</gene>
<dbReference type="Proteomes" id="UP000053144">
    <property type="component" value="Chromosome 11"/>
</dbReference>
<name>A0A0L9VU93_PHAAN</name>